<feature type="region of interest" description="Disordered" evidence="1">
    <location>
        <begin position="1"/>
        <end position="26"/>
    </location>
</feature>
<evidence type="ECO:0000313" key="2">
    <source>
        <dbReference type="EMBL" id="PZX46597.1"/>
    </source>
</evidence>
<protein>
    <submittedName>
        <fullName evidence="2">Uncharacterized protein</fullName>
    </submittedName>
</protein>
<proteinExistence type="predicted"/>
<evidence type="ECO:0000256" key="1">
    <source>
        <dbReference type="SAM" id="MobiDB-lite"/>
    </source>
</evidence>
<organism evidence="2 3">
    <name type="scientific">Roseinatronobacter thiooxidans</name>
    <dbReference type="NCBI Taxonomy" id="121821"/>
    <lineage>
        <taxon>Bacteria</taxon>
        <taxon>Pseudomonadati</taxon>
        <taxon>Pseudomonadota</taxon>
        <taxon>Alphaproteobacteria</taxon>
        <taxon>Rhodobacterales</taxon>
        <taxon>Paracoccaceae</taxon>
        <taxon>Roseinatronobacter</taxon>
    </lineage>
</organism>
<dbReference type="Proteomes" id="UP000249364">
    <property type="component" value="Unassembled WGS sequence"/>
</dbReference>
<reference evidence="2 3" key="1">
    <citation type="submission" date="2018-06" db="EMBL/GenBank/DDBJ databases">
        <title>Genomic Encyclopedia of Archaeal and Bacterial Type Strains, Phase II (KMG-II): from individual species to whole genera.</title>
        <authorList>
            <person name="Goeker M."/>
        </authorList>
    </citation>
    <scope>NUCLEOTIDE SEQUENCE [LARGE SCALE GENOMIC DNA]</scope>
    <source>
        <strain evidence="2 3">DSM 13087</strain>
    </source>
</reference>
<comment type="caution">
    <text evidence="2">The sequence shown here is derived from an EMBL/GenBank/DDBJ whole genome shotgun (WGS) entry which is preliminary data.</text>
</comment>
<sequence>MAREEEGQIVPTCTPREEERGDVSSPVPGYAALAGISDSDLKGGGGAAVIIKPFREEEEGPETLYFPYAAS</sequence>
<name>A0A2W7QS08_9RHOB</name>
<dbReference type="EMBL" id="QKZQ01000003">
    <property type="protein sequence ID" value="PZX46597.1"/>
    <property type="molecule type" value="Genomic_DNA"/>
</dbReference>
<keyword evidence="3" id="KW-1185">Reference proteome</keyword>
<gene>
    <name evidence="2" type="ORF">LY56_00798</name>
</gene>
<evidence type="ECO:0000313" key="3">
    <source>
        <dbReference type="Proteomes" id="UP000249364"/>
    </source>
</evidence>
<accession>A0A2W7QS08</accession>
<dbReference type="AlphaFoldDB" id="A0A2W7QS08"/>